<name>A0ABR6Y2J4_9FLAO</name>
<evidence type="ECO:0000313" key="2">
    <source>
        <dbReference type="Proteomes" id="UP000607435"/>
    </source>
</evidence>
<organism evidence="1 2">
    <name type="scientific">Winogradskyella echinorum</name>
    <dbReference type="NCBI Taxonomy" id="538189"/>
    <lineage>
        <taxon>Bacteria</taxon>
        <taxon>Pseudomonadati</taxon>
        <taxon>Bacteroidota</taxon>
        <taxon>Flavobacteriia</taxon>
        <taxon>Flavobacteriales</taxon>
        <taxon>Flavobacteriaceae</taxon>
        <taxon>Winogradskyella</taxon>
    </lineage>
</organism>
<dbReference type="SUPFAM" id="SSF53335">
    <property type="entry name" value="S-adenosyl-L-methionine-dependent methyltransferases"/>
    <property type="match status" value="1"/>
</dbReference>
<protein>
    <submittedName>
        <fullName evidence="1">Class I SAM-dependent methyltransferase</fullName>
    </submittedName>
</protein>
<dbReference type="RefSeq" id="WP_186846057.1">
    <property type="nucleotide sequence ID" value="NZ_JACOME010000002.1"/>
</dbReference>
<dbReference type="GO" id="GO:0008168">
    <property type="term" value="F:methyltransferase activity"/>
    <property type="evidence" value="ECO:0007669"/>
    <property type="project" value="UniProtKB-KW"/>
</dbReference>
<gene>
    <name evidence="1" type="ORF">H6H04_11265</name>
</gene>
<comment type="caution">
    <text evidence="1">The sequence shown here is derived from an EMBL/GenBank/DDBJ whole genome shotgun (WGS) entry which is preliminary data.</text>
</comment>
<dbReference type="Proteomes" id="UP000607435">
    <property type="component" value="Unassembled WGS sequence"/>
</dbReference>
<dbReference type="Pfam" id="PF13578">
    <property type="entry name" value="Methyltransf_24"/>
    <property type="match status" value="1"/>
</dbReference>
<dbReference type="Gene3D" id="3.40.50.150">
    <property type="entry name" value="Vaccinia Virus protein VP39"/>
    <property type="match status" value="1"/>
</dbReference>
<dbReference type="InterPro" id="IPR029063">
    <property type="entry name" value="SAM-dependent_MTases_sf"/>
</dbReference>
<dbReference type="EMBL" id="JACOME010000002">
    <property type="protein sequence ID" value="MBC3846961.1"/>
    <property type="molecule type" value="Genomic_DNA"/>
</dbReference>
<keyword evidence="1" id="KW-0489">Methyltransferase</keyword>
<dbReference type="CDD" id="cd02440">
    <property type="entry name" value="AdoMet_MTases"/>
    <property type="match status" value="1"/>
</dbReference>
<accession>A0ABR6Y2J4</accession>
<evidence type="ECO:0000313" key="1">
    <source>
        <dbReference type="EMBL" id="MBC3846961.1"/>
    </source>
</evidence>
<proteinExistence type="predicted"/>
<sequence>MYQVIAYIKFLFSSTNQHGVHSPFVYQFVTKCLYDKKKYQDYSKLVAYRNALIKNNDIIEFTDFGSGSKVFKSNTRTTSAITKNAGTPIKRAKLFYRLAQYFKPKNILELGTSLGLATHAMALGYSKNQITTIEGCPKTALYAQQQLKRFKVENVIVETGEFKHKLPNLSHNNYDLIFFDGHHNKTATIQYFESLLPTANNETIFVFDDIYWSKGMTEAWDYIKNHKSVTVTVDCFNLGFVFFRKEQAKEHFKIRV</sequence>
<keyword evidence="1" id="KW-0808">Transferase</keyword>
<reference evidence="1 2" key="1">
    <citation type="submission" date="2020-08" db="EMBL/GenBank/DDBJ databases">
        <title>Winogradskyella ouciana sp. nov., isolated from the hadal seawater of the Mariana Trench.</title>
        <authorList>
            <person name="He X."/>
        </authorList>
    </citation>
    <scope>NUCLEOTIDE SEQUENCE [LARGE SCALE GENOMIC DNA]</scope>
    <source>
        <strain evidence="1 2">KCTC 22026</strain>
    </source>
</reference>
<dbReference type="GO" id="GO:0032259">
    <property type="term" value="P:methylation"/>
    <property type="evidence" value="ECO:0007669"/>
    <property type="project" value="UniProtKB-KW"/>
</dbReference>
<keyword evidence="2" id="KW-1185">Reference proteome</keyword>